<reference evidence="2 4" key="1">
    <citation type="submission" date="2015-10" db="EMBL/GenBank/DDBJ databases">
        <title>The cercosporin biosynthetic gene cluster was horizontally transferred to several fungal lineages and shown to be expanded in Cercospora beticola based on microsynteny with recipient genomes.</title>
        <authorList>
            <person name="De Jonge R."/>
            <person name="Ebert M.K."/>
            <person name="Suttle J.C."/>
            <person name="Jurick Ii W.M."/>
            <person name="Secor G.A."/>
            <person name="Thomma B.P."/>
            <person name="Van De Peer Y."/>
            <person name="Bolton M.D."/>
        </authorList>
    </citation>
    <scope>NUCLEOTIDE SEQUENCE [LARGE SCALE GENOMIC DNA]</scope>
    <source>
        <strain evidence="2 4">09-40</strain>
    </source>
</reference>
<proteinExistence type="predicted"/>
<evidence type="ECO:0000313" key="4">
    <source>
        <dbReference type="Proteomes" id="UP000230605"/>
    </source>
</evidence>
<dbReference type="Proteomes" id="UP000230605">
    <property type="component" value="Chromosome 5"/>
</dbReference>
<feature type="compositionally biased region" description="Acidic residues" evidence="1">
    <location>
        <begin position="62"/>
        <end position="78"/>
    </location>
</feature>
<dbReference type="AlphaFoldDB" id="A0A2G5H8X6"/>
<evidence type="ECO:0000313" key="2">
    <source>
        <dbReference type="EMBL" id="PIA88989.1"/>
    </source>
</evidence>
<evidence type="ECO:0000313" key="3">
    <source>
        <dbReference type="EMBL" id="WPB03260.1"/>
    </source>
</evidence>
<feature type="region of interest" description="Disordered" evidence="1">
    <location>
        <begin position="1"/>
        <end position="41"/>
    </location>
</feature>
<evidence type="ECO:0000313" key="5">
    <source>
        <dbReference type="Proteomes" id="UP001302367"/>
    </source>
</evidence>
<feature type="region of interest" description="Disordered" evidence="1">
    <location>
        <begin position="55"/>
        <end position="85"/>
    </location>
</feature>
<protein>
    <submittedName>
        <fullName evidence="2">Uncharacterized protein</fullName>
    </submittedName>
</protein>
<name>A0A2G5H8X6_CERBT</name>
<keyword evidence="5" id="KW-1185">Reference proteome</keyword>
<feature type="compositionally biased region" description="Polar residues" evidence="1">
    <location>
        <begin position="13"/>
        <end position="24"/>
    </location>
</feature>
<organism evidence="2 4">
    <name type="scientific">Cercospora beticola</name>
    <name type="common">Sugarbeet leaf spot fungus</name>
    <dbReference type="NCBI Taxonomy" id="122368"/>
    <lineage>
        <taxon>Eukaryota</taxon>
        <taxon>Fungi</taxon>
        <taxon>Dikarya</taxon>
        <taxon>Ascomycota</taxon>
        <taxon>Pezizomycotina</taxon>
        <taxon>Dothideomycetes</taxon>
        <taxon>Dothideomycetidae</taxon>
        <taxon>Mycosphaerellales</taxon>
        <taxon>Mycosphaerellaceae</taxon>
        <taxon>Cercospora</taxon>
    </lineage>
</organism>
<sequence length="373" mass="42380">MPRAKRPLAESDPNVQGSTEQAAENNKPKRQRVSAKSQFEQSSFTGNYEYVCISKPPYASEKDDDDDEDEDEDGDEESNSIWGKPASEHPEWKWIMLKESLDMLGATYQATDHRDPDSFDMYVYNDFLGYGIIEIIENMVQAFNKELKPQKGKKYNYQQMWAVVATLAHYLNRDLSMPWMMVDDGDRCARLNSLIGCMILTMLNELDRIGQLTSDSKFRDLGHVMALYLLWSTSANETTIEFSELSDVDDAGEEPEDVDWQEALVAYAEKININLAEQGVSGIQGVLDGINAAPLDGKVKAERWKWTPLLREYRTMHGYRKTILAGSAPLIGGEEFNIMKMSRQERADYAFDKVDPLAQFTDEEIASGKLTLQ</sequence>
<evidence type="ECO:0000256" key="1">
    <source>
        <dbReference type="SAM" id="MobiDB-lite"/>
    </source>
</evidence>
<dbReference type="OrthoDB" id="3640879at2759"/>
<accession>A0A2G5H8X6</accession>
<reference evidence="3 5" key="2">
    <citation type="submission" date="2023-09" db="EMBL/GenBank/DDBJ databases">
        <title>Complete-Gapless Cercospora beticola genome.</title>
        <authorList>
            <person name="Wyatt N.A."/>
            <person name="Spanner R.E."/>
            <person name="Bolton M.D."/>
        </authorList>
    </citation>
    <scope>NUCLEOTIDE SEQUENCE [LARGE SCALE GENOMIC DNA]</scope>
    <source>
        <strain evidence="3">Cb09-40</strain>
    </source>
</reference>
<dbReference type="EMBL" id="LKMD01000108">
    <property type="protein sequence ID" value="PIA88989.1"/>
    <property type="molecule type" value="Genomic_DNA"/>
</dbReference>
<dbReference type="Proteomes" id="UP001302367">
    <property type="component" value="Chromosome 5"/>
</dbReference>
<dbReference type="EMBL" id="CP134188">
    <property type="protein sequence ID" value="WPB03260.1"/>
    <property type="molecule type" value="Genomic_DNA"/>
</dbReference>
<gene>
    <name evidence="2" type="ORF">CB0940_07322</name>
    <name evidence="3" type="ORF">RHO25_007897</name>
</gene>